<dbReference type="Pfam" id="PF07546">
    <property type="entry name" value="EMI"/>
    <property type="match status" value="1"/>
</dbReference>
<keyword evidence="5 7" id="KW-0175">Coiled coil</keyword>
<dbReference type="InterPro" id="IPR050392">
    <property type="entry name" value="Collagen/C1q_domain"/>
</dbReference>
<evidence type="ECO:0000256" key="2">
    <source>
        <dbReference type="ARBA" id="ARBA00022525"/>
    </source>
</evidence>
<keyword evidence="3" id="KW-0272">Extracellular matrix</keyword>
<accession>A0AAR2L311</accession>
<dbReference type="InterPro" id="IPR001073">
    <property type="entry name" value="C1q_dom"/>
</dbReference>
<sequence length="698" mass="76734">MKTSTLACTSALSAHCFLTWTIHIYVFRYRTNMRPMYKVGYKQVTELEWRCCPGYRGYDCMELKDVPSAPHILQEPRPDLPSIPRQQQSAAMTTANANLRLDLQEDASKIILNLLGNLRQPQGALTGGTESILLPSDIPISSAAEELQNQVTHLSNTISTNTNSIQDLETKLSQLEGHVNKLRETEENTVGPLPSSASTAECPCQAYIDAKLQDLRKELLEGMDVKMADLKNSCDYKVLSVKEQCEEQENSYLSLAELLDSKEADLRQEIQDLRNIISTGTPYGLEVPDLQKEIQDLKNAQRNLATAMNATVMKQKAHEEALEPRFNLVERRVAEKCLYLEDKMRKERAKEEVEQNKALESQINAALQVLGGTQSQIIPTGHANGQNILEMEEHAQSLKGEVDSLTQQVKSLENSIRILNQSVSQTPIDGLYNRLDKLEEDCGKSQEMSKRLEEIMSGVDGRVASVESVCGRLEPVSDSLKRIKDGLNKHVNGLWNCVRQLNNTVLTHSRDINTLRANTHTTVGGQDGTTGTPQNTGKNLPNTSVVFWAYFSGHKSISAPVSFSAGLTLLPFSGDVGIIRFNHVLLNDGGHYDPLTGLFTVPTDGRYLLSTVITAQRGARVEAILSVANRNIQKLDTSGSGDMECLCGGSASASLILDLKQGQKLGVVMTSGTLAISASTEVLSTFSGVLLHSLPAKR</sequence>
<evidence type="ECO:0000256" key="8">
    <source>
        <dbReference type="SAM" id="MobiDB-lite"/>
    </source>
</evidence>
<feature type="coiled-coil region" evidence="7">
    <location>
        <begin position="349"/>
        <end position="455"/>
    </location>
</feature>
<dbReference type="PROSITE" id="PS51041">
    <property type="entry name" value="EMI"/>
    <property type="match status" value="1"/>
</dbReference>
<feature type="domain" description="C1q" evidence="9">
    <location>
        <begin position="556"/>
        <end position="697"/>
    </location>
</feature>
<keyword evidence="12" id="KW-1185">Reference proteome</keyword>
<evidence type="ECO:0000256" key="6">
    <source>
        <dbReference type="ARBA" id="ARBA00023157"/>
    </source>
</evidence>
<evidence type="ECO:0000259" key="9">
    <source>
        <dbReference type="PROSITE" id="PS50871"/>
    </source>
</evidence>
<dbReference type="Proteomes" id="UP001501920">
    <property type="component" value="Chromosome 2"/>
</dbReference>
<evidence type="ECO:0000256" key="5">
    <source>
        <dbReference type="ARBA" id="ARBA00023054"/>
    </source>
</evidence>
<evidence type="ECO:0000256" key="1">
    <source>
        <dbReference type="ARBA" id="ARBA00004498"/>
    </source>
</evidence>
<comment type="subcellular location">
    <subcellularLocation>
        <location evidence="1">Secreted</location>
        <location evidence="1">Extracellular space</location>
        <location evidence="1">Extracellular matrix</location>
    </subcellularLocation>
</comment>
<proteinExistence type="predicted"/>
<organism evidence="11 12">
    <name type="scientific">Pygocentrus nattereri</name>
    <name type="common">Red-bellied piranha</name>
    <dbReference type="NCBI Taxonomy" id="42514"/>
    <lineage>
        <taxon>Eukaryota</taxon>
        <taxon>Metazoa</taxon>
        <taxon>Chordata</taxon>
        <taxon>Craniata</taxon>
        <taxon>Vertebrata</taxon>
        <taxon>Euteleostomi</taxon>
        <taxon>Actinopterygii</taxon>
        <taxon>Neopterygii</taxon>
        <taxon>Teleostei</taxon>
        <taxon>Ostariophysi</taxon>
        <taxon>Characiformes</taxon>
        <taxon>Characoidei</taxon>
        <taxon>Pygocentrus</taxon>
    </lineage>
</organism>
<reference evidence="11" key="3">
    <citation type="submission" date="2025-09" db="UniProtKB">
        <authorList>
            <consortium name="Ensembl"/>
        </authorList>
    </citation>
    <scope>IDENTIFICATION</scope>
</reference>
<dbReference type="PRINTS" id="PR00007">
    <property type="entry name" value="COMPLEMNTC1Q"/>
</dbReference>
<reference evidence="11 12" key="1">
    <citation type="submission" date="2020-10" db="EMBL/GenBank/DDBJ databases">
        <title>Pygocentrus nattereri (red-bellied piranha) genome, fPygNat1, primary haplotype.</title>
        <authorList>
            <person name="Myers G."/>
            <person name="Meyer A."/>
            <person name="Karagic N."/>
            <person name="Pippel M."/>
            <person name="Winkler S."/>
            <person name="Tracey A."/>
            <person name="Wood J."/>
            <person name="Formenti G."/>
            <person name="Howe K."/>
            <person name="Fedrigo O."/>
            <person name="Jarvis E.D."/>
        </authorList>
    </citation>
    <scope>NUCLEOTIDE SEQUENCE [LARGE SCALE GENOMIC DNA]</scope>
</reference>
<feature type="compositionally biased region" description="Low complexity" evidence="8">
    <location>
        <begin position="519"/>
        <end position="537"/>
    </location>
</feature>
<dbReference type="SUPFAM" id="SSF49842">
    <property type="entry name" value="TNF-like"/>
    <property type="match status" value="1"/>
</dbReference>
<dbReference type="SMART" id="SM00110">
    <property type="entry name" value="C1Q"/>
    <property type="match status" value="1"/>
</dbReference>
<feature type="coiled-coil region" evidence="7">
    <location>
        <begin position="256"/>
        <end position="310"/>
    </location>
</feature>
<evidence type="ECO:0000313" key="12">
    <source>
        <dbReference type="Proteomes" id="UP001501920"/>
    </source>
</evidence>
<evidence type="ECO:0000259" key="10">
    <source>
        <dbReference type="PROSITE" id="PS51041"/>
    </source>
</evidence>
<evidence type="ECO:0000313" key="11">
    <source>
        <dbReference type="Ensembl" id="ENSPNAP00000070983.1"/>
    </source>
</evidence>
<evidence type="ECO:0000256" key="7">
    <source>
        <dbReference type="SAM" id="Coils"/>
    </source>
</evidence>
<evidence type="ECO:0000256" key="4">
    <source>
        <dbReference type="ARBA" id="ARBA00022729"/>
    </source>
</evidence>
<evidence type="ECO:0000256" key="3">
    <source>
        <dbReference type="ARBA" id="ARBA00022530"/>
    </source>
</evidence>
<dbReference type="Pfam" id="PF00386">
    <property type="entry name" value="C1q"/>
    <property type="match status" value="1"/>
</dbReference>
<dbReference type="PANTHER" id="PTHR15427:SF5">
    <property type="entry name" value="EMILIN-2"/>
    <property type="match status" value="1"/>
</dbReference>
<protein>
    <recommendedName>
        <fullName evidence="13">Elastin microfibril interfacer 2b</fullName>
    </recommendedName>
</protein>
<reference evidence="11" key="2">
    <citation type="submission" date="2025-08" db="UniProtKB">
        <authorList>
            <consortium name="Ensembl"/>
        </authorList>
    </citation>
    <scope>IDENTIFICATION</scope>
</reference>
<name>A0AAR2L311_PYGNA</name>
<keyword evidence="6" id="KW-1015">Disulfide bond</keyword>
<feature type="region of interest" description="Disordered" evidence="8">
    <location>
        <begin position="519"/>
        <end position="538"/>
    </location>
</feature>
<dbReference type="Ensembl" id="ENSPNAT00000076559.1">
    <property type="protein sequence ID" value="ENSPNAP00000070983.1"/>
    <property type="gene ID" value="ENSPNAG00000021467.2"/>
</dbReference>
<feature type="domain" description="EMI" evidence="10">
    <location>
        <begin position="1"/>
        <end position="62"/>
    </location>
</feature>
<dbReference type="Gene3D" id="2.60.120.40">
    <property type="match status" value="1"/>
</dbReference>
<dbReference type="PANTHER" id="PTHR15427">
    <property type="entry name" value="EMILIN ELASTIN MICROFIBRIL INTERFACE-LOCATED PROTEIN ELASTIN MICROFIBRIL INTERFACER"/>
    <property type="match status" value="1"/>
</dbReference>
<keyword evidence="4" id="KW-0732">Signal</keyword>
<dbReference type="InterPro" id="IPR008983">
    <property type="entry name" value="Tumour_necrosis_fac-like_dom"/>
</dbReference>
<dbReference type="PROSITE" id="PS50871">
    <property type="entry name" value="C1Q"/>
    <property type="match status" value="1"/>
</dbReference>
<dbReference type="AlphaFoldDB" id="A0AAR2L311"/>
<dbReference type="GeneTree" id="ENSGT01030000234633"/>
<evidence type="ECO:0008006" key="13">
    <source>
        <dbReference type="Google" id="ProtNLM"/>
    </source>
</evidence>
<dbReference type="InterPro" id="IPR011489">
    <property type="entry name" value="EMI_domain"/>
</dbReference>
<keyword evidence="2" id="KW-0964">Secreted</keyword>